<dbReference type="InterPro" id="IPR009057">
    <property type="entry name" value="Homeodomain-like_sf"/>
</dbReference>
<dbReference type="GO" id="GO:0043565">
    <property type="term" value="F:sequence-specific DNA binding"/>
    <property type="evidence" value="ECO:0007669"/>
    <property type="project" value="InterPro"/>
</dbReference>
<protein>
    <submittedName>
        <fullName evidence="5">AraC family transcriptional regulator</fullName>
    </submittedName>
</protein>
<accession>A0A3E0DSC4</accession>
<dbReference type="InterPro" id="IPR018062">
    <property type="entry name" value="HTH_AraC-typ_CS"/>
</dbReference>
<dbReference type="InterPro" id="IPR014710">
    <property type="entry name" value="RmlC-like_jellyroll"/>
</dbReference>
<evidence type="ECO:0000313" key="5">
    <source>
        <dbReference type="EMBL" id="REG86447.1"/>
    </source>
</evidence>
<keyword evidence="3" id="KW-0804">Transcription</keyword>
<dbReference type="EMBL" id="QUNG01000001">
    <property type="protein sequence ID" value="REG86447.1"/>
    <property type="molecule type" value="Genomic_DNA"/>
</dbReference>
<name>A0A3E0DSC4_9GAMM</name>
<dbReference type="SUPFAM" id="SSF46689">
    <property type="entry name" value="Homeodomain-like"/>
    <property type="match status" value="2"/>
</dbReference>
<evidence type="ECO:0000259" key="4">
    <source>
        <dbReference type="PROSITE" id="PS01124"/>
    </source>
</evidence>
<evidence type="ECO:0000256" key="2">
    <source>
        <dbReference type="ARBA" id="ARBA00023125"/>
    </source>
</evidence>
<evidence type="ECO:0000256" key="3">
    <source>
        <dbReference type="ARBA" id="ARBA00023163"/>
    </source>
</evidence>
<dbReference type="InterPro" id="IPR050204">
    <property type="entry name" value="AraC_XylS_family_regulators"/>
</dbReference>
<dbReference type="SUPFAM" id="SSF51182">
    <property type="entry name" value="RmlC-like cupins"/>
    <property type="match status" value="1"/>
</dbReference>
<dbReference type="Gene3D" id="1.10.10.60">
    <property type="entry name" value="Homeodomain-like"/>
    <property type="match status" value="2"/>
</dbReference>
<keyword evidence="6" id="KW-1185">Reference proteome</keyword>
<comment type="caution">
    <text evidence="5">The sequence shown here is derived from an EMBL/GenBank/DDBJ whole genome shotgun (WGS) entry which is preliminary data.</text>
</comment>
<gene>
    <name evidence="5" type="ORF">DFP81_10110</name>
</gene>
<dbReference type="PANTHER" id="PTHR46796:SF13">
    <property type="entry name" value="HTH-TYPE TRANSCRIPTIONAL ACTIVATOR RHAS"/>
    <property type="match status" value="1"/>
</dbReference>
<feature type="domain" description="HTH araC/xylS-type" evidence="4">
    <location>
        <begin position="139"/>
        <end position="237"/>
    </location>
</feature>
<dbReference type="Gene3D" id="2.60.120.10">
    <property type="entry name" value="Jelly Rolls"/>
    <property type="match status" value="1"/>
</dbReference>
<keyword evidence="1" id="KW-0805">Transcription regulation</keyword>
<dbReference type="InterPro" id="IPR011051">
    <property type="entry name" value="RmlC_Cupin_sf"/>
</dbReference>
<dbReference type="PROSITE" id="PS01124">
    <property type="entry name" value="HTH_ARAC_FAMILY_2"/>
    <property type="match status" value="1"/>
</dbReference>
<dbReference type="Proteomes" id="UP000256542">
    <property type="component" value="Unassembled WGS sequence"/>
</dbReference>
<sequence>MRDTIEIIAYQDTAKPHQHNHTQIVLPLEGSLYLDVENSQRLVTPGQACMISTEHSHAHLAKQDNRCLVINHLACWNKDISSTDAFITLSPQAQAYLPFLSSMVEHNTNPVAQAHALQLVEFLLPIPKEVIYQSDKRIEQAKQHFDENYRAPYAVEELAEKVHLSHSQLTILFKRHLGMTPKQYLIKCRLEQAKKQLTTTTKGLEDIAFSVGLHDASALSRLFAKHMSMTPGQYRHLQH</sequence>
<proteinExistence type="predicted"/>
<keyword evidence="2" id="KW-0238">DNA-binding</keyword>
<dbReference type="RefSeq" id="WP_115895718.1">
    <property type="nucleotide sequence ID" value="NZ_QUNG01000001.1"/>
</dbReference>
<dbReference type="InterPro" id="IPR018060">
    <property type="entry name" value="HTH_AraC"/>
</dbReference>
<dbReference type="Pfam" id="PF12833">
    <property type="entry name" value="HTH_18"/>
    <property type="match status" value="1"/>
</dbReference>
<dbReference type="PANTHER" id="PTHR46796">
    <property type="entry name" value="HTH-TYPE TRANSCRIPTIONAL ACTIVATOR RHAS-RELATED"/>
    <property type="match status" value="1"/>
</dbReference>
<dbReference type="PROSITE" id="PS00041">
    <property type="entry name" value="HTH_ARAC_FAMILY_1"/>
    <property type="match status" value="1"/>
</dbReference>
<dbReference type="OrthoDB" id="5740883at2"/>
<organism evidence="5 6">
    <name type="scientific">Marinomonas pollencensis</name>
    <dbReference type="NCBI Taxonomy" id="491954"/>
    <lineage>
        <taxon>Bacteria</taxon>
        <taxon>Pseudomonadati</taxon>
        <taxon>Pseudomonadota</taxon>
        <taxon>Gammaproteobacteria</taxon>
        <taxon>Oceanospirillales</taxon>
        <taxon>Oceanospirillaceae</taxon>
        <taxon>Marinomonas</taxon>
    </lineage>
</organism>
<dbReference type="GO" id="GO:0003700">
    <property type="term" value="F:DNA-binding transcription factor activity"/>
    <property type="evidence" value="ECO:0007669"/>
    <property type="project" value="InterPro"/>
</dbReference>
<evidence type="ECO:0000256" key="1">
    <source>
        <dbReference type="ARBA" id="ARBA00023015"/>
    </source>
</evidence>
<dbReference type="AlphaFoldDB" id="A0A3E0DSC4"/>
<dbReference type="SMART" id="SM00342">
    <property type="entry name" value="HTH_ARAC"/>
    <property type="match status" value="1"/>
</dbReference>
<evidence type="ECO:0000313" key="6">
    <source>
        <dbReference type="Proteomes" id="UP000256542"/>
    </source>
</evidence>
<reference evidence="5 6" key="1">
    <citation type="submission" date="2018-08" db="EMBL/GenBank/DDBJ databases">
        <title>Genomic Encyclopedia of Type Strains, Phase III (KMG-III): the genomes of soil and plant-associated and newly described type strains.</title>
        <authorList>
            <person name="Whitman W."/>
        </authorList>
    </citation>
    <scope>NUCLEOTIDE SEQUENCE [LARGE SCALE GENOMIC DNA]</scope>
    <source>
        <strain evidence="5 6">CECT 7375</strain>
    </source>
</reference>